<dbReference type="KEGG" id="mgo:AFA91_25100"/>
<name>A0A0K0XB57_MYCGD</name>
<dbReference type="InterPro" id="IPR036010">
    <property type="entry name" value="2Fe-2S_ferredoxin-like_sf"/>
</dbReference>
<dbReference type="CDD" id="cd00207">
    <property type="entry name" value="fer2"/>
    <property type="match status" value="1"/>
</dbReference>
<reference evidence="7 8" key="1">
    <citation type="submission" date="2015-07" db="EMBL/GenBank/DDBJ databases">
        <title>Complete genome sequence of Mycobacterium goodii X7B, a facultative thermophilic biodesulfurizing bacterium.</title>
        <authorList>
            <person name="Yu B."/>
            <person name="Li F."/>
            <person name="Xu P."/>
        </authorList>
    </citation>
    <scope>NUCLEOTIDE SEQUENCE [LARGE SCALE GENOMIC DNA]</scope>
    <source>
        <strain evidence="7 8">X7B</strain>
    </source>
</reference>
<evidence type="ECO:0000256" key="4">
    <source>
        <dbReference type="ARBA" id="ARBA00023004"/>
    </source>
</evidence>
<keyword evidence="3" id="KW-0560">Oxidoreductase</keyword>
<dbReference type="Proteomes" id="UP000062255">
    <property type="component" value="Chromosome"/>
</dbReference>
<dbReference type="PATRIC" id="fig|134601.6.peg.5188"/>
<keyword evidence="1" id="KW-0001">2Fe-2S</keyword>
<dbReference type="RefSeq" id="WP_049747082.1">
    <property type="nucleotide sequence ID" value="NZ_CP012150.1"/>
</dbReference>
<dbReference type="GO" id="GO:0016491">
    <property type="term" value="F:oxidoreductase activity"/>
    <property type="evidence" value="ECO:0007669"/>
    <property type="project" value="UniProtKB-KW"/>
</dbReference>
<evidence type="ECO:0000256" key="3">
    <source>
        <dbReference type="ARBA" id="ARBA00023002"/>
    </source>
</evidence>
<gene>
    <name evidence="7" type="ORF">AFA91_25100</name>
</gene>
<sequence length="161" mass="17033">MSDTVDISVEVDGSPAHLTVDADLTLLDVLREELGRTEVRAGCRNGDCGTCTAVVDGRCVKTCLILAGRADGARVQTIAGLADGDRPGPVQQAFMEQYAFQCGFCLPGMLLAATDLLEREPHPSAAEIRDALSGNLCRCTGYTNAVRAVQRAAELRDQPPG</sequence>
<keyword evidence="4" id="KW-0408">Iron</keyword>
<keyword evidence="5" id="KW-0411">Iron-sulfur</keyword>
<dbReference type="PROSITE" id="PS51085">
    <property type="entry name" value="2FE2S_FER_2"/>
    <property type="match status" value="1"/>
</dbReference>
<dbReference type="PANTHER" id="PTHR44379:SF5">
    <property type="entry name" value="OXIDOREDUCTASE WITH IRON-SULFUR SUBUNIT"/>
    <property type="match status" value="1"/>
</dbReference>
<dbReference type="PROSITE" id="PS00197">
    <property type="entry name" value="2FE2S_FER_1"/>
    <property type="match status" value="1"/>
</dbReference>
<protein>
    <submittedName>
        <fullName evidence="7">(2Fe-2S)-binding protein</fullName>
    </submittedName>
</protein>
<dbReference type="SUPFAM" id="SSF47741">
    <property type="entry name" value="CO dehydrogenase ISP C-domain like"/>
    <property type="match status" value="1"/>
</dbReference>
<feature type="domain" description="2Fe-2S ferredoxin-type" evidence="6">
    <location>
        <begin position="5"/>
        <end position="81"/>
    </location>
</feature>
<dbReference type="Pfam" id="PF01799">
    <property type="entry name" value="Fer2_2"/>
    <property type="match status" value="1"/>
</dbReference>
<proteinExistence type="predicted"/>
<dbReference type="InterPro" id="IPR036884">
    <property type="entry name" value="2Fe-2S-bd_dom_sf"/>
</dbReference>
<evidence type="ECO:0000256" key="1">
    <source>
        <dbReference type="ARBA" id="ARBA00022714"/>
    </source>
</evidence>
<evidence type="ECO:0000313" key="8">
    <source>
        <dbReference type="Proteomes" id="UP000062255"/>
    </source>
</evidence>
<dbReference type="GO" id="GO:0046872">
    <property type="term" value="F:metal ion binding"/>
    <property type="evidence" value="ECO:0007669"/>
    <property type="project" value="UniProtKB-KW"/>
</dbReference>
<dbReference type="Gene3D" id="3.10.20.30">
    <property type="match status" value="1"/>
</dbReference>
<dbReference type="InterPro" id="IPR002888">
    <property type="entry name" value="2Fe-2S-bd"/>
</dbReference>
<dbReference type="InterPro" id="IPR051452">
    <property type="entry name" value="Diverse_Oxidoreductases"/>
</dbReference>
<dbReference type="PANTHER" id="PTHR44379">
    <property type="entry name" value="OXIDOREDUCTASE WITH IRON-SULFUR SUBUNIT"/>
    <property type="match status" value="1"/>
</dbReference>
<dbReference type="GO" id="GO:0051537">
    <property type="term" value="F:2 iron, 2 sulfur cluster binding"/>
    <property type="evidence" value="ECO:0007669"/>
    <property type="project" value="UniProtKB-KW"/>
</dbReference>
<dbReference type="FunFam" id="1.10.150.120:FF:000003">
    <property type="entry name" value="Carbon monoxide dehydrogenase, small subunit"/>
    <property type="match status" value="1"/>
</dbReference>
<dbReference type="STRING" id="134601.AFA91_25100"/>
<evidence type="ECO:0000313" key="7">
    <source>
        <dbReference type="EMBL" id="AKS34628.1"/>
    </source>
</evidence>
<dbReference type="SUPFAM" id="SSF54292">
    <property type="entry name" value="2Fe-2S ferredoxin-like"/>
    <property type="match status" value="1"/>
</dbReference>
<evidence type="ECO:0000259" key="6">
    <source>
        <dbReference type="PROSITE" id="PS51085"/>
    </source>
</evidence>
<organism evidence="7 8">
    <name type="scientific">Mycolicibacterium goodii</name>
    <name type="common">Mycobacterium goodii</name>
    <dbReference type="NCBI Taxonomy" id="134601"/>
    <lineage>
        <taxon>Bacteria</taxon>
        <taxon>Bacillati</taxon>
        <taxon>Actinomycetota</taxon>
        <taxon>Actinomycetes</taxon>
        <taxon>Mycobacteriales</taxon>
        <taxon>Mycobacteriaceae</taxon>
        <taxon>Mycolicibacterium</taxon>
    </lineage>
</organism>
<dbReference type="EMBL" id="CP012150">
    <property type="protein sequence ID" value="AKS34628.1"/>
    <property type="molecule type" value="Genomic_DNA"/>
</dbReference>
<keyword evidence="2" id="KW-0479">Metal-binding</keyword>
<dbReference type="OrthoDB" id="159930at2"/>
<evidence type="ECO:0000256" key="5">
    <source>
        <dbReference type="ARBA" id="ARBA00023014"/>
    </source>
</evidence>
<dbReference type="InterPro" id="IPR012675">
    <property type="entry name" value="Beta-grasp_dom_sf"/>
</dbReference>
<evidence type="ECO:0000256" key="2">
    <source>
        <dbReference type="ARBA" id="ARBA00022723"/>
    </source>
</evidence>
<dbReference type="AlphaFoldDB" id="A0A0K0XB57"/>
<dbReference type="Pfam" id="PF00111">
    <property type="entry name" value="Fer2"/>
    <property type="match status" value="1"/>
</dbReference>
<accession>A0A0K0XB57</accession>
<dbReference type="InterPro" id="IPR001041">
    <property type="entry name" value="2Fe-2S_ferredoxin-type"/>
</dbReference>
<dbReference type="InterPro" id="IPR006058">
    <property type="entry name" value="2Fe2S_fd_BS"/>
</dbReference>
<dbReference type="Gene3D" id="1.10.150.120">
    <property type="entry name" value="[2Fe-2S]-binding domain"/>
    <property type="match status" value="1"/>
</dbReference>